<evidence type="ECO:0000313" key="1">
    <source>
        <dbReference type="EMBL" id="KAG2332797.1"/>
    </source>
</evidence>
<dbReference type="OrthoDB" id="10295453at2759"/>
<dbReference type="AlphaFoldDB" id="A0A8X8BF53"/>
<evidence type="ECO:0000313" key="2">
    <source>
        <dbReference type="Proteomes" id="UP000886595"/>
    </source>
</evidence>
<dbReference type="Proteomes" id="UP000886595">
    <property type="component" value="Unassembled WGS sequence"/>
</dbReference>
<dbReference type="EMBL" id="JAAMPC010000001">
    <property type="protein sequence ID" value="KAG2332797.1"/>
    <property type="molecule type" value="Genomic_DNA"/>
</dbReference>
<sequence>MNLDLYVNEAVKLQINWAEKERSIYGFFGNSALHHHYHGSGSKNGVEPDPNIISSKYTYARGLINMNMIYKRFVFD</sequence>
<keyword evidence="2" id="KW-1185">Reference proteome</keyword>
<gene>
    <name evidence="1" type="ORF">Bca52824_003977</name>
</gene>
<reference evidence="1 2" key="1">
    <citation type="submission" date="2020-02" db="EMBL/GenBank/DDBJ databases">
        <authorList>
            <person name="Ma Q."/>
            <person name="Huang Y."/>
            <person name="Song X."/>
            <person name="Pei D."/>
        </authorList>
    </citation>
    <scope>NUCLEOTIDE SEQUENCE [LARGE SCALE GENOMIC DNA]</scope>
    <source>
        <strain evidence="1">Sxm20200214</strain>
        <tissue evidence="1">Leaf</tissue>
    </source>
</reference>
<comment type="caution">
    <text evidence="1">The sequence shown here is derived from an EMBL/GenBank/DDBJ whole genome shotgun (WGS) entry which is preliminary data.</text>
</comment>
<organism evidence="1 2">
    <name type="scientific">Brassica carinata</name>
    <name type="common">Ethiopian mustard</name>
    <name type="synonym">Abyssinian cabbage</name>
    <dbReference type="NCBI Taxonomy" id="52824"/>
    <lineage>
        <taxon>Eukaryota</taxon>
        <taxon>Viridiplantae</taxon>
        <taxon>Streptophyta</taxon>
        <taxon>Embryophyta</taxon>
        <taxon>Tracheophyta</taxon>
        <taxon>Spermatophyta</taxon>
        <taxon>Magnoliopsida</taxon>
        <taxon>eudicotyledons</taxon>
        <taxon>Gunneridae</taxon>
        <taxon>Pentapetalae</taxon>
        <taxon>rosids</taxon>
        <taxon>malvids</taxon>
        <taxon>Brassicales</taxon>
        <taxon>Brassicaceae</taxon>
        <taxon>Brassiceae</taxon>
        <taxon>Brassica</taxon>
    </lineage>
</organism>
<accession>A0A8X8BF53</accession>
<proteinExistence type="predicted"/>
<name>A0A8X8BF53_BRACI</name>
<protein>
    <submittedName>
        <fullName evidence="1">Uncharacterized protein</fullName>
    </submittedName>
</protein>